<protein>
    <submittedName>
        <fullName evidence="1">Uncharacterized protein</fullName>
    </submittedName>
</protein>
<dbReference type="OrthoDB" id="10264507at2759"/>
<reference evidence="1 2" key="1">
    <citation type="journal article" date="2016" name="Mol. Biol. Evol.">
        <title>Comparative Genomics of Early-Diverging Mushroom-Forming Fungi Provides Insights into the Origins of Lignocellulose Decay Capabilities.</title>
        <authorList>
            <person name="Nagy L.G."/>
            <person name="Riley R."/>
            <person name="Tritt A."/>
            <person name="Adam C."/>
            <person name="Daum C."/>
            <person name="Floudas D."/>
            <person name="Sun H."/>
            <person name="Yadav J.S."/>
            <person name="Pangilinan J."/>
            <person name="Larsson K.H."/>
            <person name="Matsuura K."/>
            <person name="Barry K."/>
            <person name="Labutti K."/>
            <person name="Kuo R."/>
            <person name="Ohm R.A."/>
            <person name="Bhattacharya S.S."/>
            <person name="Shirouzu T."/>
            <person name="Yoshinaga Y."/>
            <person name="Martin F.M."/>
            <person name="Grigoriev I.V."/>
            <person name="Hibbett D.S."/>
        </authorList>
    </citation>
    <scope>NUCLEOTIDE SEQUENCE [LARGE SCALE GENOMIC DNA]</scope>
    <source>
        <strain evidence="1 2">CBS 109695</strain>
    </source>
</reference>
<evidence type="ECO:0000313" key="2">
    <source>
        <dbReference type="Proteomes" id="UP000076532"/>
    </source>
</evidence>
<organism evidence="1 2">
    <name type="scientific">Athelia psychrophila</name>
    <dbReference type="NCBI Taxonomy" id="1759441"/>
    <lineage>
        <taxon>Eukaryota</taxon>
        <taxon>Fungi</taxon>
        <taxon>Dikarya</taxon>
        <taxon>Basidiomycota</taxon>
        <taxon>Agaricomycotina</taxon>
        <taxon>Agaricomycetes</taxon>
        <taxon>Agaricomycetidae</taxon>
        <taxon>Atheliales</taxon>
        <taxon>Atheliaceae</taxon>
        <taxon>Athelia</taxon>
    </lineage>
</organism>
<dbReference type="STRING" id="436010.A0A166PD84"/>
<gene>
    <name evidence="1" type="ORF">FIBSPDRAFT_1041056</name>
</gene>
<evidence type="ECO:0000313" key="1">
    <source>
        <dbReference type="EMBL" id="KZP25969.1"/>
    </source>
</evidence>
<dbReference type="AlphaFoldDB" id="A0A166PD84"/>
<name>A0A166PD84_9AGAM</name>
<dbReference type="Proteomes" id="UP000076532">
    <property type="component" value="Unassembled WGS sequence"/>
</dbReference>
<keyword evidence="2" id="KW-1185">Reference proteome</keyword>
<sequence length="148" mass="16970">MSSLFCYSDTKPYSARSISQEQKFKKLLEWARWPNAETSMDPDSVTARFNESDSQTFVIQLAIVRQVGFDSVESKRYFMAIGGSNDFCELAEDLVTGDDNKFQKLNAYKNFKCDPHQKFFELIIYEEDPVNKQKGRANIARPAGDIDV</sequence>
<accession>A0A166PD84</accession>
<dbReference type="EMBL" id="KV417517">
    <property type="protein sequence ID" value="KZP25969.1"/>
    <property type="molecule type" value="Genomic_DNA"/>
</dbReference>
<proteinExistence type="predicted"/>